<reference evidence="1" key="1">
    <citation type="journal article" date="2019" name="Sci. Rep.">
        <title>Draft genome of Tanacetum cinerariifolium, the natural source of mosquito coil.</title>
        <authorList>
            <person name="Yamashiro T."/>
            <person name="Shiraishi A."/>
            <person name="Satake H."/>
            <person name="Nakayama K."/>
        </authorList>
    </citation>
    <scope>NUCLEOTIDE SEQUENCE</scope>
</reference>
<evidence type="ECO:0008006" key="2">
    <source>
        <dbReference type="Google" id="ProtNLM"/>
    </source>
</evidence>
<protein>
    <recommendedName>
        <fullName evidence="2">Reverse transcriptase domain-containing protein</fullName>
    </recommendedName>
</protein>
<organism evidence="1">
    <name type="scientific">Tanacetum cinerariifolium</name>
    <name type="common">Dalmatian daisy</name>
    <name type="synonym">Chrysanthemum cinerariifolium</name>
    <dbReference type="NCBI Taxonomy" id="118510"/>
    <lineage>
        <taxon>Eukaryota</taxon>
        <taxon>Viridiplantae</taxon>
        <taxon>Streptophyta</taxon>
        <taxon>Embryophyta</taxon>
        <taxon>Tracheophyta</taxon>
        <taxon>Spermatophyta</taxon>
        <taxon>Magnoliopsida</taxon>
        <taxon>eudicotyledons</taxon>
        <taxon>Gunneridae</taxon>
        <taxon>Pentapetalae</taxon>
        <taxon>asterids</taxon>
        <taxon>campanulids</taxon>
        <taxon>Asterales</taxon>
        <taxon>Asteraceae</taxon>
        <taxon>Asteroideae</taxon>
        <taxon>Anthemideae</taxon>
        <taxon>Anthemidinae</taxon>
        <taxon>Tanacetum</taxon>
    </lineage>
</organism>
<comment type="caution">
    <text evidence="1">The sequence shown here is derived from an EMBL/GenBank/DDBJ whole genome shotgun (WGS) entry which is preliminary data.</text>
</comment>
<dbReference type="AlphaFoldDB" id="A0A6L2M0N4"/>
<name>A0A6L2M0N4_TANCI</name>
<evidence type="ECO:0000313" key="1">
    <source>
        <dbReference type="EMBL" id="GEU67606.1"/>
    </source>
</evidence>
<proteinExistence type="predicted"/>
<sequence length="375" mass="42731">MGYEHLSTIRETEPDEVIESNVKNLLPIPSEYEVTSEDKKKCDVPVFKDSSTIDVCEEHSEILSDSNDDDISNDDDVFENIEYIEASPLDSELVSLEEENDVCQEEEEFNLEDIQDVILHEKLLSINRLIDNIESLNYNPTPDRVLMSFASFPIFEEFVNSLLNNSLLEFGTFSDHMEETRSGSITTHDSLPEYDSFCFEIEPNQEKSTRVVMNDISDDSSNDLLLEEVDLFLASDNSITSGIENFDYDLEGDIHFLEELLVDDSIPILKNKTLNFNHQDDSSFPRPPSEPPDVEFFFDSKPDVIAEEISDKLNEDECVDPGGEIDVFANVKNDDYFPVIFAIRIFLPYLIYPEVSPLLLSAESKDTIFYPGISV</sequence>
<gene>
    <name evidence="1" type="ORF">Tci_039584</name>
</gene>
<dbReference type="EMBL" id="BKCJ010005598">
    <property type="protein sequence ID" value="GEU67606.1"/>
    <property type="molecule type" value="Genomic_DNA"/>
</dbReference>
<accession>A0A6L2M0N4</accession>